<dbReference type="Proteomes" id="UP000245639">
    <property type="component" value="Unassembled WGS sequence"/>
</dbReference>
<comment type="caution">
    <text evidence="2">The sequence shown here is derived from an EMBL/GenBank/DDBJ whole genome shotgun (WGS) entry which is preliminary data.</text>
</comment>
<sequence length="210" mass="22287">MAYPGRGNGARTAEDVRLPFTDEERGRVSEESVERGEAVLDNDMTTLDTEPAVVMDEDRMGADPLEDGMDAPEGYSRDVRLGGTQEWERTSPSIDYRLPQEQPEATTEQPPERPLAATPIDDLDESVDDPANAVDGVGGEVVLSADGADGVAADEQLAAEGREVELGLSSAPGAAEPTGLPADDAIGEVAAIDREPGTVEEQALRVEQER</sequence>
<name>A0A2U1FS06_9PSEU</name>
<feature type="region of interest" description="Disordered" evidence="1">
    <location>
        <begin position="1"/>
        <end position="135"/>
    </location>
</feature>
<evidence type="ECO:0000313" key="3">
    <source>
        <dbReference type="Proteomes" id="UP000245639"/>
    </source>
</evidence>
<evidence type="ECO:0008006" key="4">
    <source>
        <dbReference type="Google" id="ProtNLM"/>
    </source>
</evidence>
<protein>
    <recommendedName>
        <fullName evidence="4">DUF5709 domain-containing protein</fullName>
    </recommendedName>
</protein>
<organism evidence="2 3">
    <name type="scientific">Actinomycetospora cinnamomea</name>
    <dbReference type="NCBI Taxonomy" id="663609"/>
    <lineage>
        <taxon>Bacteria</taxon>
        <taxon>Bacillati</taxon>
        <taxon>Actinomycetota</taxon>
        <taxon>Actinomycetes</taxon>
        <taxon>Pseudonocardiales</taxon>
        <taxon>Pseudonocardiaceae</taxon>
        <taxon>Actinomycetospora</taxon>
    </lineage>
</organism>
<dbReference type="EMBL" id="QEKW01000001">
    <property type="protein sequence ID" value="PVZ14840.1"/>
    <property type="molecule type" value="Genomic_DNA"/>
</dbReference>
<feature type="compositionally biased region" description="Low complexity" evidence="1">
    <location>
        <begin position="99"/>
        <end position="109"/>
    </location>
</feature>
<accession>A0A2U1FS06</accession>
<reference evidence="2 3" key="1">
    <citation type="submission" date="2018-04" db="EMBL/GenBank/DDBJ databases">
        <title>Genomic Encyclopedia of Type Strains, Phase IV (KMG-IV): sequencing the most valuable type-strain genomes for metagenomic binning, comparative biology and taxonomic classification.</title>
        <authorList>
            <person name="Goeker M."/>
        </authorList>
    </citation>
    <scope>NUCLEOTIDE SEQUENCE [LARGE SCALE GENOMIC DNA]</scope>
    <source>
        <strain evidence="2 3">DSM 45771</strain>
    </source>
</reference>
<gene>
    <name evidence="2" type="ORF">C8D89_101708</name>
</gene>
<proteinExistence type="predicted"/>
<evidence type="ECO:0000313" key="2">
    <source>
        <dbReference type="EMBL" id="PVZ14840.1"/>
    </source>
</evidence>
<dbReference type="AlphaFoldDB" id="A0A2U1FS06"/>
<feature type="compositionally biased region" description="Basic and acidic residues" evidence="1">
    <location>
        <begin position="12"/>
        <end position="38"/>
    </location>
</feature>
<keyword evidence="3" id="KW-1185">Reference proteome</keyword>
<evidence type="ECO:0000256" key="1">
    <source>
        <dbReference type="SAM" id="MobiDB-lite"/>
    </source>
</evidence>